<dbReference type="Pfam" id="PF01081">
    <property type="entry name" value="Aldolase"/>
    <property type="match status" value="1"/>
</dbReference>
<dbReference type="GO" id="GO:0016829">
    <property type="term" value="F:lyase activity"/>
    <property type="evidence" value="ECO:0007669"/>
    <property type="project" value="UniProtKB-KW"/>
</dbReference>
<dbReference type="RefSeq" id="WP_092895104.1">
    <property type="nucleotide sequence ID" value="NZ_FOKK01000003.1"/>
</dbReference>
<dbReference type="InterPro" id="IPR000887">
    <property type="entry name" value="Aldlse_KDPG_KHG"/>
</dbReference>
<dbReference type="Gene3D" id="3.20.20.70">
    <property type="entry name" value="Aldolase class I"/>
    <property type="match status" value="1"/>
</dbReference>
<dbReference type="InterPro" id="IPR013785">
    <property type="entry name" value="Aldolase_TIM"/>
</dbReference>
<sequence length="216" mass="23349">METSTSIFWKRYKEAPIVGIIRGQSLEAVLKIAHAYEDAGLTTLEITMNTPGAAIMISTLRSEFPSLNIGAGTVCKLDDLREAIDAGAQFIVTPIIDETVIEHAVDENIPIFPGAFSPSEIYKAWSLGASAVKLFPATQLGPQFIKDVLGPLDQVKLLPTGGVSKDNIKSFFQAGAYGVGMGSSLIDKKLVSDEDFESLKKHFESIKAEIAEFIKV</sequence>
<dbReference type="NCBIfam" id="TIGR01182">
    <property type="entry name" value="eda"/>
    <property type="match status" value="1"/>
</dbReference>
<dbReference type="PROSITE" id="PS00160">
    <property type="entry name" value="ALDOLASE_KDPG_KHG_2"/>
    <property type="match status" value="1"/>
</dbReference>
<dbReference type="InterPro" id="IPR031338">
    <property type="entry name" value="KDPG/KHG_AS_2"/>
</dbReference>
<evidence type="ECO:0000256" key="4">
    <source>
        <dbReference type="ARBA" id="ARBA00023239"/>
    </source>
</evidence>
<dbReference type="AlphaFoldDB" id="A0A1I0XGS9"/>
<reference evidence="6 7" key="1">
    <citation type="submission" date="2016-10" db="EMBL/GenBank/DDBJ databases">
        <authorList>
            <person name="de Groot N.N."/>
        </authorList>
    </citation>
    <scope>NUCLEOTIDE SEQUENCE [LARGE SCALE GENOMIC DNA]</scope>
    <source>
        <strain evidence="6 7">DSM 23399</strain>
    </source>
</reference>
<keyword evidence="5" id="KW-0119">Carbohydrate metabolism</keyword>
<protein>
    <submittedName>
        <fullName evidence="6">2-dehydro-3-deoxyphosphogluconate aldolase / (4S)-4-hydroxy-2-oxoglutarate aldolase</fullName>
    </submittedName>
</protein>
<accession>A0A1I0XGS9</accession>
<organism evidence="6 7">
    <name type="scientific">Algoriphagus aquimarinus</name>
    <dbReference type="NCBI Taxonomy" id="237018"/>
    <lineage>
        <taxon>Bacteria</taxon>
        <taxon>Pseudomonadati</taxon>
        <taxon>Bacteroidota</taxon>
        <taxon>Cytophagia</taxon>
        <taxon>Cytophagales</taxon>
        <taxon>Cyclobacteriaceae</taxon>
        <taxon>Algoriphagus</taxon>
    </lineage>
</organism>
<dbReference type="STRING" id="237018.SAMN04489723_103177"/>
<evidence type="ECO:0000256" key="2">
    <source>
        <dbReference type="ARBA" id="ARBA00006906"/>
    </source>
</evidence>
<keyword evidence="4" id="KW-0456">Lyase</keyword>
<evidence type="ECO:0000256" key="3">
    <source>
        <dbReference type="ARBA" id="ARBA00011233"/>
    </source>
</evidence>
<dbReference type="CDD" id="cd00452">
    <property type="entry name" value="KDPG_aldolase"/>
    <property type="match status" value="1"/>
</dbReference>
<evidence type="ECO:0000313" key="7">
    <source>
        <dbReference type="Proteomes" id="UP000198790"/>
    </source>
</evidence>
<name>A0A1I0XGS9_9BACT</name>
<comment type="subunit">
    <text evidence="3">Homotrimer.</text>
</comment>
<gene>
    <name evidence="6" type="ORF">SAMN04489723_103177</name>
</gene>
<proteinExistence type="inferred from homology"/>
<evidence type="ECO:0000256" key="5">
    <source>
        <dbReference type="ARBA" id="ARBA00023277"/>
    </source>
</evidence>
<dbReference type="OrthoDB" id="9802667at2"/>
<dbReference type="SUPFAM" id="SSF51569">
    <property type="entry name" value="Aldolase"/>
    <property type="match status" value="1"/>
</dbReference>
<keyword evidence="7" id="KW-1185">Reference proteome</keyword>
<dbReference type="PANTHER" id="PTHR30246:SF1">
    <property type="entry name" value="2-DEHYDRO-3-DEOXY-6-PHOSPHOGALACTONATE ALDOLASE-RELATED"/>
    <property type="match status" value="1"/>
</dbReference>
<dbReference type="PANTHER" id="PTHR30246">
    <property type="entry name" value="2-KETO-3-DEOXY-6-PHOSPHOGLUCONATE ALDOLASE"/>
    <property type="match status" value="1"/>
</dbReference>
<evidence type="ECO:0000256" key="1">
    <source>
        <dbReference type="ARBA" id="ARBA00004761"/>
    </source>
</evidence>
<dbReference type="Proteomes" id="UP000198790">
    <property type="component" value="Unassembled WGS sequence"/>
</dbReference>
<comment type="pathway">
    <text evidence="1">Carbohydrate acid metabolism.</text>
</comment>
<evidence type="ECO:0000313" key="6">
    <source>
        <dbReference type="EMBL" id="SFB00181.1"/>
    </source>
</evidence>
<dbReference type="EMBL" id="FOKK01000003">
    <property type="protein sequence ID" value="SFB00181.1"/>
    <property type="molecule type" value="Genomic_DNA"/>
</dbReference>
<comment type="similarity">
    <text evidence="2">Belongs to the KHG/KDPG aldolase family.</text>
</comment>